<dbReference type="Gene3D" id="3.30.230.10">
    <property type="match status" value="1"/>
</dbReference>
<dbReference type="EMBL" id="JACYTQ010000006">
    <property type="protein sequence ID" value="MBD8490272.1"/>
    <property type="molecule type" value="Genomic_DNA"/>
</dbReference>
<dbReference type="PROSITE" id="PS00585">
    <property type="entry name" value="RIBOSOMAL_S5"/>
    <property type="match status" value="1"/>
</dbReference>
<comment type="similarity">
    <text evidence="2 8 9">Belongs to the universal ribosomal protein uS5 family.</text>
</comment>
<comment type="function">
    <text evidence="1 8">Located at the back of the 30S subunit body where it stabilizes the conformation of the head with respect to the body.</text>
</comment>
<dbReference type="NCBIfam" id="TIGR01021">
    <property type="entry name" value="rpsE_bact"/>
    <property type="match status" value="1"/>
</dbReference>
<dbReference type="PROSITE" id="PS50881">
    <property type="entry name" value="S5_DSRBD"/>
    <property type="match status" value="1"/>
</dbReference>
<dbReference type="InterPro" id="IPR013810">
    <property type="entry name" value="Ribosomal_uS5_N"/>
</dbReference>
<dbReference type="HAMAP" id="MF_01307_B">
    <property type="entry name" value="Ribosomal_uS5_B"/>
    <property type="match status" value="1"/>
</dbReference>
<feature type="domain" description="S5 DRBM" evidence="10">
    <location>
        <begin position="16"/>
        <end position="79"/>
    </location>
</feature>
<dbReference type="Pfam" id="PF00333">
    <property type="entry name" value="Ribosomal_S5"/>
    <property type="match status" value="1"/>
</dbReference>
<protein>
    <recommendedName>
        <fullName evidence="7 8">Small ribosomal subunit protein uS5</fullName>
    </recommendedName>
</protein>
<keyword evidence="5 8" id="KW-0689">Ribosomal protein</keyword>
<dbReference type="InterPro" id="IPR005712">
    <property type="entry name" value="Ribosomal_uS5_bac-type"/>
</dbReference>
<evidence type="ECO:0000256" key="3">
    <source>
        <dbReference type="ARBA" id="ARBA00022730"/>
    </source>
</evidence>
<evidence type="ECO:0000256" key="6">
    <source>
        <dbReference type="ARBA" id="ARBA00023274"/>
    </source>
</evidence>
<accession>A0ABR9AN97</accession>
<organism evidence="11 12">
    <name type="scientific">Echinicola arenosa</name>
    <dbReference type="NCBI Taxonomy" id="2774144"/>
    <lineage>
        <taxon>Bacteria</taxon>
        <taxon>Pseudomonadati</taxon>
        <taxon>Bacteroidota</taxon>
        <taxon>Cytophagia</taxon>
        <taxon>Cytophagales</taxon>
        <taxon>Cyclobacteriaceae</taxon>
        <taxon>Echinicola</taxon>
    </lineage>
</organism>
<dbReference type="InterPro" id="IPR020568">
    <property type="entry name" value="Ribosomal_Su5_D2-typ_SF"/>
</dbReference>
<keyword evidence="12" id="KW-1185">Reference proteome</keyword>
<comment type="caution">
    <text evidence="11">The sequence shown here is derived from an EMBL/GenBank/DDBJ whole genome shotgun (WGS) entry which is preliminary data.</text>
</comment>
<dbReference type="GO" id="GO:0005840">
    <property type="term" value="C:ribosome"/>
    <property type="evidence" value="ECO:0007669"/>
    <property type="project" value="UniProtKB-KW"/>
</dbReference>
<evidence type="ECO:0000313" key="11">
    <source>
        <dbReference type="EMBL" id="MBD8490272.1"/>
    </source>
</evidence>
<dbReference type="Proteomes" id="UP000647133">
    <property type="component" value="Unassembled WGS sequence"/>
</dbReference>
<dbReference type="InterPro" id="IPR000851">
    <property type="entry name" value="Ribosomal_uS5"/>
</dbReference>
<evidence type="ECO:0000313" key="12">
    <source>
        <dbReference type="Proteomes" id="UP000647133"/>
    </source>
</evidence>
<dbReference type="PANTHER" id="PTHR48277:SF1">
    <property type="entry name" value="MITOCHONDRIAL RIBOSOMAL PROTEIN S5"/>
    <property type="match status" value="1"/>
</dbReference>
<dbReference type="Pfam" id="PF03719">
    <property type="entry name" value="Ribosomal_S5_C"/>
    <property type="match status" value="1"/>
</dbReference>
<proteinExistence type="inferred from homology"/>
<keyword evidence="6 8" id="KW-0687">Ribonucleoprotein</keyword>
<evidence type="ECO:0000256" key="2">
    <source>
        <dbReference type="ARBA" id="ARBA00008945"/>
    </source>
</evidence>
<evidence type="ECO:0000256" key="7">
    <source>
        <dbReference type="ARBA" id="ARBA00035255"/>
    </source>
</evidence>
<dbReference type="RefSeq" id="WP_192011150.1">
    <property type="nucleotide sequence ID" value="NZ_JACYTQ010000006.1"/>
</dbReference>
<evidence type="ECO:0000256" key="1">
    <source>
        <dbReference type="ARBA" id="ARBA00003093"/>
    </source>
</evidence>
<evidence type="ECO:0000256" key="9">
    <source>
        <dbReference type="RuleBase" id="RU003823"/>
    </source>
</evidence>
<evidence type="ECO:0000256" key="8">
    <source>
        <dbReference type="HAMAP-Rule" id="MF_01307"/>
    </source>
</evidence>
<evidence type="ECO:0000256" key="4">
    <source>
        <dbReference type="ARBA" id="ARBA00022884"/>
    </source>
</evidence>
<name>A0ABR9AN97_9BACT</name>
<gene>
    <name evidence="8 11" type="primary">rpsE</name>
    <name evidence="11" type="ORF">IFO69_16085</name>
</gene>
<dbReference type="SUPFAM" id="SSF54211">
    <property type="entry name" value="Ribosomal protein S5 domain 2-like"/>
    <property type="match status" value="1"/>
</dbReference>
<dbReference type="Gene3D" id="3.30.160.20">
    <property type="match status" value="1"/>
</dbReference>
<dbReference type="PANTHER" id="PTHR48277">
    <property type="entry name" value="MITOCHONDRIAL RIBOSOMAL PROTEIN S5"/>
    <property type="match status" value="1"/>
</dbReference>
<dbReference type="InterPro" id="IPR018192">
    <property type="entry name" value="Ribosomal_uS5_N_CS"/>
</dbReference>
<dbReference type="InterPro" id="IPR005324">
    <property type="entry name" value="Ribosomal_uS5_C"/>
</dbReference>
<keyword evidence="3 8" id="KW-0699">rRNA-binding</keyword>
<comment type="function">
    <text evidence="8">With S4 and S12 plays an important role in translational accuracy.</text>
</comment>
<evidence type="ECO:0000256" key="5">
    <source>
        <dbReference type="ARBA" id="ARBA00022980"/>
    </source>
</evidence>
<dbReference type="InterPro" id="IPR014721">
    <property type="entry name" value="Ribsml_uS5_D2-typ_fold_subgr"/>
</dbReference>
<reference evidence="11 12" key="1">
    <citation type="submission" date="2020-09" db="EMBL/GenBank/DDBJ databases">
        <title>Echinicola sp. CAU 1574 isolated from sand of Sido Beach.</title>
        <authorList>
            <person name="Kim W."/>
        </authorList>
    </citation>
    <scope>NUCLEOTIDE SEQUENCE [LARGE SCALE GENOMIC DNA]</scope>
    <source>
        <strain evidence="11 12">CAU 1574</strain>
    </source>
</reference>
<comment type="domain">
    <text evidence="8">The N-terminal domain interacts with the head of the 30S subunit; the C-terminal domain interacts with the body and contacts protein S4. The interaction surface between S4 and S5 is involved in control of translational fidelity.</text>
</comment>
<dbReference type="SUPFAM" id="SSF54768">
    <property type="entry name" value="dsRNA-binding domain-like"/>
    <property type="match status" value="1"/>
</dbReference>
<evidence type="ECO:0000259" key="10">
    <source>
        <dbReference type="PROSITE" id="PS50881"/>
    </source>
</evidence>
<keyword evidence="4 8" id="KW-0694">RNA-binding</keyword>
<comment type="subunit">
    <text evidence="8">Part of the 30S ribosomal subunit. Contacts proteins S4 and S8.</text>
</comment>
<sequence length="172" mass="17696">MSQLRKKPIRATDTELKEKVVAINRVAKVVKGGRRFSFSAIVVVGDGNGVVGFGLGKANEVTDAITKGIEDAKKSLVQVPILKGTIPHEAIGKFGGGLVLIKPAAAGTGVIAGGAMRAVLESAGVTDVLAKSKGSSNPHNVVKATIDALSQMRDAIAVSQQRGVKLSKVFNG</sequence>